<dbReference type="AlphaFoldDB" id="A0A9P3CML6"/>
<proteinExistence type="predicted"/>
<evidence type="ECO:0000313" key="2">
    <source>
        <dbReference type="EMBL" id="GIZ46002.1"/>
    </source>
</evidence>
<keyword evidence="3" id="KW-1185">Reference proteome</keyword>
<protein>
    <submittedName>
        <fullName evidence="2">Uncharacterized protein</fullName>
    </submittedName>
</protein>
<organism evidence="2 3">
    <name type="scientific">Cercospora kikuchii</name>
    <dbReference type="NCBI Taxonomy" id="84275"/>
    <lineage>
        <taxon>Eukaryota</taxon>
        <taxon>Fungi</taxon>
        <taxon>Dikarya</taxon>
        <taxon>Ascomycota</taxon>
        <taxon>Pezizomycotina</taxon>
        <taxon>Dothideomycetes</taxon>
        <taxon>Dothideomycetidae</taxon>
        <taxon>Mycosphaerellales</taxon>
        <taxon>Mycosphaerellaceae</taxon>
        <taxon>Cercospora</taxon>
    </lineage>
</organism>
<dbReference type="OrthoDB" id="4770059at2759"/>
<keyword evidence="1" id="KW-0812">Transmembrane</keyword>
<gene>
    <name evidence="2" type="ORF">CKM354_000914500</name>
</gene>
<feature type="transmembrane region" description="Helical" evidence="1">
    <location>
        <begin position="246"/>
        <end position="267"/>
    </location>
</feature>
<evidence type="ECO:0000313" key="3">
    <source>
        <dbReference type="Proteomes" id="UP000825890"/>
    </source>
</evidence>
<dbReference type="GeneID" id="68294720"/>
<name>A0A9P3CML6_9PEZI</name>
<accession>A0A9P3CML6</accession>
<keyword evidence="1" id="KW-0472">Membrane</keyword>
<reference evidence="2 3" key="1">
    <citation type="submission" date="2021-01" db="EMBL/GenBank/DDBJ databases">
        <title>Cercospora kikuchii MAFF 305040 whole genome shotgun sequence.</title>
        <authorList>
            <person name="Kashiwa T."/>
            <person name="Suzuki T."/>
        </authorList>
    </citation>
    <scope>NUCLEOTIDE SEQUENCE [LARGE SCALE GENOMIC DNA]</scope>
    <source>
        <strain evidence="2 3">MAFF 305040</strain>
    </source>
</reference>
<dbReference type="EMBL" id="BOLY01000006">
    <property type="protein sequence ID" value="GIZ46002.1"/>
    <property type="molecule type" value="Genomic_DNA"/>
</dbReference>
<dbReference type="Proteomes" id="UP000825890">
    <property type="component" value="Unassembled WGS sequence"/>
</dbReference>
<evidence type="ECO:0000256" key="1">
    <source>
        <dbReference type="SAM" id="Phobius"/>
    </source>
</evidence>
<sequence>MASPTISWAPNSGVTATSTTQSFDTYSARVTATYNLTTTFTPPASCFAPTYTVSPRGNDTVVAYGAARRGYSPECFPIGFGDIAKVERWQGANQLIVQEIQFGNLASTVNKRQEGDSSRRTIERPQSWYSPGVCPSGYVAAAATYDGQTYFNTCCPSSMSVIETSCTSAADTVTFINGTDTWLQTVQSALAPSIVVAYESSDLSLWATPESTSTTSAASTSRPTETGILPTAAPEPGPGLSTGAKAGIGSGVAGVVIVGFVILGLVIRKRRTGRNGDPSSYNGKAELAGDGVHRELTGEGAMYEKSSVVKPVEIDNDSPAELDGDWRGWEIGTPQRHLTVSERNI</sequence>
<comment type="caution">
    <text evidence="2">The sequence shown here is derived from an EMBL/GenBank/DDBJ whole genome shotgun (WGS) entry which is preliminary data.</text>
</comment>
<keyword evidence="1" id="KW-1133">Transmembrane helix</keyword>
<dbReference type="RefSeq" id="XP_044660489.1">
    <property type="nucleotide sequence ID" value="XM_044804554.1"/>
</dbReference>